<evidence type="ECO:0000256" key="4">
    <source>
        <dbReference type="ARBA" id="ARBA00022801"/>
    </source>
</evidence>
<dbReference type="Proteomes" id="UP001595814">
    <property type="component" value="Unassembled WGS sequence"/>
</dbReference>
<dbReference type="InterPro" id="IPR036590">
    <property type="entry name" value="SRAP-like"/>
</dbReference>
<dbReference type="EMBL" id="JBHSAW010000004">
    <property type="protein sequence ID" value="MFC4095735.1"/>
    <property type="molecule type" value="Genomic_DNA"/>
</dbReference>
<dbReference type="PANTHER" id="PTHR13604">
    <property type="entry name" value="DC12-RELATED"/>
    <property type="match status" value="1"/>
</dbReference>
<dbReference type="Gene3D" id="3.90.1680.10">
    <property type="entry name" value="SOS response associated peptidase-like"/>
    <property type="match status" value="1"/>
</dbReference>
<dbReference type="InterPro" id="IPR003738">
    <property type="entry name" value="SRAP"/>
</dbReference>
<keyword evidence="5" id="KW-0190">Covalent protein-DNA linkage</keyword>
<evidence type="ECO:0000313" key="9">
    <source>
        <dbReference type="EMBL" id="MFC4095735.1"/>
    </source>
</evidence>
<accession>A0ABV8JRN4</accession>
<evidence type="ECO:0000256" key="8">
    <source>
        <dbReference type="RuleBase" id="RU364100"/>
    </source>
</evidence>
<dbReference type="EC" id="3.4.-.-" evidence="8"/>
<keyword evidence="7" id="KW-0456">Lyase</keyword>
<keyword evidence="4 8" id="KW-0378">Hydrolase</keyword>
<evidence type="ECO:0000256" key="6">
    <source>
        <dbReference type="ARBA" id="ARBA00023125"/>
    </source>
</evidence>
<dbReference type="GO" id="GO:0016787">
    <property type="term" value="F:hydrolase activity"/>
    <property type="evidence" value="ECO:0007669"/>
    <property type="project" value="UniProtKB-KW"/>
</dbReference>
<gene>
    <name evidence="9" type="ORF">ACFOUT_07600</name>
</gene>
<keyword evidence="10" id="KW-1185">Reference proteome</keyword>
<sequence>MCFSARMKEKADKLQEHYQKTKNVGPRDPGELIHHHANGFAHPLMWIIPQEEPETFTPAMWGIMPSTKLGADHKEYYKESVRFGAGLNARNEKLFDHFIYKHQVYTRRCIIPVNGFYEPHTAPKKFKIPFYFELKDHEIMNLAGLYNISKDGFVTFTVLTQEATPMFSEIHNTKNRRPVILADEEVAYWLDNNLEQEDILDVIQNDLQDYHFNAYPISKDLYSPKVDSNRENIVDRVDYAEMEIDY</sequence>
<evidence type="ECO:0000313" key="10">
    <source>
        <dbReference type="Proteomes" id="UP001595814"/>
    </source>
</evidence>
<dbReference type="PANTHER" id="PTHR13604:SF0">
    <property type="entry name" value="ABASIC SITE PROCESSING PROTEIN HMCES"/>
    <property type="match status" value="1"/>
</dbReference>
<comment type="caution">
    <text evidence="9">The sequence shown here is derived from an EMBL/GenBank/DDBJ whole genome shotgun (WGS) entry which is preliminary data.</text>
</comment>
<evidence type="ECO:0000256" key="5">
    <source>
        <dbReference type="ARBA" id="ARBA00023124"/>
    </source>
</evidence>
<evidence type="ECO:0000256" key="1">
    <source>
        <dbReference type="ARBA" id="ARBA00008136"/>
    </source>
</evidence>
<comment type="similarity">
    <text evidence="1 8">Belongs to the SOS response-associated peptidase family.</text>
</comment>
<organism evidence="9 10">
    <name type="scientific">Euzebyella saccharophila</name>
    <dbReference type="NCBI Taxonomy" id="679664"/>
    <lineage>
        <taxon>Bacteria</taxon>
        <taxon>Pseudomonadati</taxon>
        <taxon>Bacteroidota</taxon>
        <taxon>Flavobacteriia</taxon>
        <taxon>Flavobacteriales</taxon>
        <taxon>Flavobacteriaceae</taxon>
        <taxon>Euzebyella</taxon>
    </lineage>
</organism>
<reference evidence="10" key="1">
    <citation type="journal article" date="2019" name="Int. J. Syst. Evol. Microbiol.">
        <title>The Global Catalogue of Microorganisms (GCM) 10K type strain sequencing project: providing services to taxonomists for standard genome sequencing and annotation.</title>
        <authorList>
            <consortium name="The Broad Institute Genomics Platform"/>
            <consortium name="The Broad Institute Genome Sequencing Center for Infectious Disease"/>
            <person name="Wu L."/>
            <person name="Ma J."/>
        </authorList>
    </citation>
    <scope>NUCLEOTIDE SEQUENCE [LARGE SCALE GENOMIC DNA]</scope>
    <source>
        <strain evidence="10">CECT 7477</strain>
    </source>
</reference>
<evidence type="ECO:0000256" key="2">
    <source>
        <dbReference type="ARBA" id="ARBA00022670"/>
    </source>
</evidence>
<keyword evidence="6" id="KW-0238">DNA-binding</keyword>
<dbReference type="RefSeq" id="WP_192460616.1">
    <property type="nucleotide sequence ID" value="NZ_JACYFJ010000001.1"/>
</dbReference>
<dbReference type="SUPFAM" id="SSF143081">
    <property type="entry name" value="BB1717-like"/>
    <property type="match status" value="1"/>
</dbReference>
<proteinExistence type="inferred from homology"/>
<dbReference type="Pfam" id="PF02586">
    <property type="entry name" value="SRAP"/>
    <property type="match status" value="1"/>
</dbReference>
<keyword evidence="3" id="KW-0227">DNA damage</keyword>
<protein>
    <recommendedName>
        <fullName evidence="8">Abasic site processing protein</fullName>
        <ecNumber evidence="8">3.4.-.-</ecNumber>
    </recommendedName>
</protein>
<evidence type="ECO:0000256" key="7">
    <source>
        <dbReference type="ARBA" id="ARBA00023239"/>
    </source>
</evidence>
<name>A0ABV8JRN4_9FLAO</name>
<keyword evidence="2 8" id="KW-0645">Protease</keyword>
<evidence type="ECO:0000256" key="3">
    <source>
        <dbReference type="ARBA" id="ARBA00022763"/>
    </source>
</evidence>